<reference evidence="1 2" key="1">
    <citation type="submission" date="2019-02" db="EMBL/GenBank/DDBJ databases">
        <title>Deep-cultivation of Planctomycetes and their phenomic and genomic characterization uncovers novel biology.</title>
        <authorList>
            <person name="Wiegand S."/>
            <person name="Jogler M."/>
            <person name="Boedeker C."/>
            <person name="Pinto D."/>
            <person name="Vollmers J."/>
            <person name="Rivas-Marin E."/>
            <person name="Kohn T."/>
            <person name="Peeters S.H."/>
            <person name="Heuer A."/>
            <person name="Rast P."/>
            <person name="Oberbeckmann S."/>
            <person name="Bunk B."/>
            <person name="Jeske O."/>
            <person name="Meyerdierks A."/>
            <person name="Storesund J.E."/>
            <person name="Kallscheuer N."/>
            <person name="Luecker S."/>
            <person name="Lage O.M."/>
            <person name="Pohl T."/>
            <person name="Merkel B.J."/>
            <person name="Hornburger P."/>
            <person name="Mueller R.-W."/>
            <person name="Bruemmer F."/>
            <person name="Labrenz M."/>
            <person name="Spormann A.M."/>
            <person name="Op den Camp H."/>
            <person name="Overmann J."/>
            <person name="Amann R."/>
            <person name="Jetten M.S.M."/>
            <person name="Mascher T."/>
            <person name="Medema M.H."/>
            <person name="Devos D.P."/>
            <person name="Kaster A.-K."/>
            <person name="Ovreas L."/>
            <person name="Rohde M."/>
            <person name="Galperin M.Y."/>
            <person name="Jogler C."/>
        </authorList>
    </citation>
    <scope>NUCLEOTIDE SEQUENCE [LARGE SCALE GENOMIC DNA]</scope>
    <source>
        <strain evidence="1 2">Pan181</strain>
    </source>
</reference>
<dbReference type="AlphaFoldDB" id="A0A518AVS7"/>
<dbReference type="PANTHER" id="PTHR38778">
    <property type="entry name" value="CYTOPLASMIC PROTEIN-RELATED"/>
    <property type="match status" value="1"/>
</dbReference>
<organism evidence="1 2">
    <name type="scientific">Aeoliella mucimassa</name>
    <dbReference type="NCBI Taxonomy" id="2527972"/>
    <lineage>
        <taxon>Bacteria</taxon>
        <taxon>Pseudomonadati</taxon>
        <taxon>Planctomycetota</taxon>
        <taxon>Planctomycetia</taxon>
        <taxon>Pirellulales</taxon>
        <taxon>Lacipirellulaceae</taxon>
        <taxon>Aeoliella</taxon>
    </lineage>
</organism>
<accession>A0A518AVS7</accession>
<evidence type="ECO:0008006" key="3">
    <source>
        <dbReference type="Google" id="ProtNLM"/>
    </source>
</evidence>
<dbReference type="KEGG" id="amuc:Pan181_50420"/>
<keyword evidence="2" id="KW-1185">Reference proteome</keyword>
<dbReference type="RefSeq" id="WP_145251275.1">
    <property type="nucleotide sequence ID" value="NZ_CP036278.1"/>
</dbReference>
<dbReference type="OrthoDB" id="287648at2"/>
<evidence type="ECO:0000313" key="2">
    <source>
        <dbReference type="Proteomes" id="UP000315750"/>
    </source>
</evidence>
<dbReference type="Pfam" id="PF04320">
    <property type="entry name" value="YggL_50S_bp"/>
    <property type="match status" value="1"/>
</dbReference>
<dbReference type="InterPro" id="IPR007416">
    <property type="entry name" value="YggL_50S_bp"/>
</dbReference>
<name>A0A518AVS7_9BACT</name>
<proteinExistence type="predicted"/>
<dbReference type="Proteomes" id="UP000315750">
    <property type="component" value="Chromosome"/>
</dbReference>
<dbReference type="GO" id="GO:0005829">
    <property type="term" value="C:cytosol"/>
    <property type="evidence" value="ECO:0007669"/>
    <property type="project" value="TreeGrafter"/>
</dbReference>
<protein>
    <recommendedName>
        <fullName evidence="3">DUF469 domain-containing protein</fullName>
    </recommendedName>
</protein>
<dbReference type="PANTHER" id="PTHR38778:SF1">
    <property type="entry name" value="CYTOPLASMIC PROTEIN"/>
    <property type="match status" value="1"/>
</dbReference>
<gene>
    <name evidence="1" type="ORF">Pan181_50420</name>
</gene>
<sequence length="120" mass="14092">MKKRLRKKLHRVEFAVRGVSVRASFTRHLDSTEFDRFTDGFIEEAIEARALWFGGGGHPAKGWEGVIEPRTGDTTIRQEDLEWVRAWLRERTEVDSFEISEPWDLWYGKNPFDEEPQPEA</sequence>
<dbReference type="EMBL" id="CP036278">
    <property type="protein sequence ID" value="QDU58802.1"/>
    <property type="molecule type" value="Genomic_DNA"/>
</dbReference>
<evidence type="ECO:0000313" key="1">
    <source>
        <dbReference type="EMBL" id="QDU58802.1"/>
    </source>
</evidence>